<dbReference type="EMBL" id="JALLPJ020000238">
    <property type="protein sequence ID" value="KAL3797812.1"/>
    <property type="molecule type" value="Genomic_DNA"/>
</dbReference>
<name>A0ABD3QCI5_9STRA</name>
<gene>
    <name evidence="1" type="ORF">ACHAWO_006975</name>
</gene>
<comment type="caution">
    <text evidence="1">The sequence shown here is derived from an EMBL/GenBank/DDBJ whole genome shotgun (WGS) entry which is preliminary data.</text>
</comment>
<dbReference type="AlphaFoldDB" id="A0ABD3QCI5"/>
<proteinExistence type="predicted"/>
<reference evidence="1 2" key="1">
    <citation type="submission" date="2024-10" db="EMBL/GenBank/DDBJ databases">
        <title>Updated reference genomes for cyclostephanoid diatoms.</title>
        <authorList>
            <person name="Roberts W.R."/>
            <person name="Alverson A.J."/>
        </authorList>
    </citation>
    <scope>NUCLEOTIDE SEQUENCE [LARGE SCALE GENOMIC DNA]</scope>
    <source>
        <strain evidence="1 2">AJA010-31</strain>
    </source>
</reference>
<sequence>MGSCCHSLQDPHVTGLDSSWLELCTKPRRLGLCSIPDGLYHDHDVSRFQDNPIIDYHTCELYDKAGDAFCISYNLACNITDPVFGQQRFEHYEQIIDHVHKLAIMSVNGQPCLVLKTCYFHLNYPNASTHIKIDNIVQYVPANEYYTDGNFDDIARNAPANEYLAEGNFVVRADEIVFESKGMPNCNRSISFNANINRGGHMMKNEGNRAELDRIAPTDTPHMLMQSKNDCKKGRKLIDGILKHRIADCLASINCTSDCDTNIDALKTDFVRLQESGKKWLWLVHGNKHEIFNKIYEERNFTEYEPPFDHSSRYSLSSVWTNFAHEMHQESKGEGKKGRLDVFCSLSTKAKDNREKVPHIKNTFTNNGAKNISNSEKTWKELILGDDDGAYKKAMHASSKSVTVVKCLPQLLGCTVAIEMTRDHRKELPDAGTLPVKVKQMEKTCDYKENEAVYVNVAILMIEGALDYVSPDHQDGIADRPFDLGGEKGKTFFEVYGYLLSKETKEILDIA</sequence>
<dbReference type="Proteomes" id="UP001530400">
    <property type="component" value="Unassembled WGS sequence"/>
</dbReference>
<evidence type="ECO:0000313" key="1">
    <source>
        <dbReference type="EMBL" id="KAL3797812.1"/>
    </source>
</evidence>
<keyword evidence="2" id="KW-1185">Reference proteome</keyword>
<evidence type="ECO:0000313" key="2">
    <source>
        <dbReference type="Proteomes" id="UP001530400"/>
    </source>
</evidence>
<accession>A0ABD3QCI5</accession>
<protein>
    <submittedName>
        <fullName evidence="1">Uncharacterized protein</fullName>
    </submittedName>
</protein>
<organism evidence="1 2">
    <name type="scientific">Cyclotella atomus</name>
    <dbReference type="NCBI Taxonomy" id="382360"/>
    <lineage>
        <taxon>Eukaryota</taxon>
        <taxon>Sar</taxon>
        <taxon>Stramenopiles</taxon>
        <taxon>Ochrophyta</taxon>
        <taxon>Bacillariophyta</taxon>
        <taxon>Coscinodiscophyceae</taxon>
        <taxon>Thalassiosirophycidae</taxon>
        <taxon>Stephanodiscales</taxon>
        <taxon>Stephanodiscaceae</taxon>
        <taxon>Cyclotella</taxon>
    </lineage>
</organism>